<organism evidence="2 3">
    <name type="scientific">Paraburkholderia azotifigens</name>
    <dbReference type="NCBI Taxonomy" id="2057004"/>
    <lineage>
        <taxon>Bacteria</taxon>
        <taxon>Pseudomonadati</taxon>
        <taxon>Pseudomonadota</taxon>
        <taxon>Betaproteobacteria</taxon>
        <taxon>Burkholderiales</taxon>
        <taxon>Burkholderiaceae</taxon>
        <taxon>Paraburkholderia</taxon>
    </lineage>
</organism>
<dbReference type="RefSeq" id="WP_147236644.1">
    <property type="nucleotide sequence ID" value="NZ_JAZHFZ010000050.1"/>
</dbReference>
<reference evidence="2 3" key="1">
    <citation type="journal article" date="2018" name="Int. J. Syst. Evol. Microbiol.">
        <title>Paraburkholderia azotifigens sp. nov., a nitrogen-fixing bacterium isolated from paddy soil.</title>
        <authorList>
            <person name="Choi G.M."/>
            <person name="Im W.T."/>
        </authorList>
    </citation>
    <scope>NUCLEOTIDE SEQUENCE [LARGE SCALE GENOMIC DNA]</scope>
    <source>
        <strain evidence="2 3">NF 2-5-3</strain>
    </source>
</reference>
<proteinExistence type="predicted"/>
<dbReference type="EMBL" id="JAZHGA010000006">
    <property type="protein sequence ID" value="MEM5340017.1"/>
    <property type="molecule type" value="Genomic_DNA"/>
</dbReference>
<dbReference type="AlphaFoldDB" id="A0A5C6VIB9"/>
<dbReference type="Proteomes" id="UP000321776">
    <property type="component" value="Unassembled WGS sequence"/>
</dbReference>
<protein>
    <submittedName>
        <fullName evidence="2">Uncharacterized protein</fullName>
    </submittedName>
</protein>
<reference evidence="1 4" key="3">
    <citation type="submission" date="2024-01" db="EMBL/GenBank/DDBJ databases">
        <title>The diversity of rhizobia nodulating Mimosa spp. in eleven states of Brazil covering several biomes is determined by host plant, location, and edaphic factors.</title>
        <authorList>
            <person name="Rouws L."/>
            <person name="Barauna A."/>
            <person name="Beukes C."/>
            <person name="De Faria S.M."/>
            <person name="Gross E."/>
            <person name="Dos Reis Junior F.B."/>
            <person name="Simon M."/>
            <person name="Maluk M."/>
            <person name="Odee D.W."/>
            <person name="Kenicer G."/>
            <person name="Young J.P.W."/>
            <person name="Reis V.M."/>
            <person name="Zilli J."/>
            <person name="James E.K."/>
        </authorList>
    </citation>
    <scope>NUCLEOTIDE SEQUENCE [LARGE SCALE GENOMIC DNA]</scope>
    <source>
        <strain evidence="1 4">JPY530</strain>
    </source>
</reference>
<gene>
    <name evidence="2" type="ORF">FRZ40_31055</name>
    <name evidence="1" type="ORF">V4C56_10275</name>
</gene>
<accession>A0A5C6VIB9</accession>
<evidence type="ECO:0000313" key="2">
    <source>
        <dbReference type="EMBL" id="TXC84669.1"/>
    </source>
</evidence>
<evidence type="ECO:0000313" key="4">
    <source>
        <dbReference type="Proteomes" id="UP001481677"/>
    </source>
</evidence>
<reference evidence="2" key="2">
    <citation type="submission" date="2019-08" db="EMBL/GenBank/DDBJ databases">
        <authorList>
            <person name="Im W.-T."/>
        </authorList>
    </citation>
    <scope>NUCLEOTIDE SEQUENCE</scope>
    <source>
        <strain evidence="2">NF 2-5-3</strain>
    </source>
</reference>
<comment type="caution">
    <text evidence="2">The sequence shown here is derived from an EMBL/GenBank/DDBJ whole genome shotgun (WGS) entry which is preliminary data.</text>
</comment>
<dbReference type="EMBL" id="VOQS01000003">
    <property type="protein sequence ID" value="TXC84669.1"/>
    <property type="molecule type" value="Genomic_DNA"/>
</dbReference>
<dbReference type="Proteomes" id="UP001481677">
    <property type="component" value="Unassembled WGS sequence"/>
</dbReference>
<evidence type="ECO:0000313" key="1">
    <source>
        <dbReference type="EMBL" id="MEM5340017.1"/>
    </source>
</evidence>
<keyword evidence="4" id="KW-1185">Reference proteome</keyword>
<sequence length="90" mass="10169">MKPLMAVGLATIGGVIAFRWLSPELRSRMAARMKHRMTSGLEHMMANLPEDAPPKLIMSVLPRLQAQNEEIITLLREQNVLLRDQQGNVH</sequence>
<evidence type="ECO:0000313" key="3">
    <source>
        <dbReference type="Proteomes" id="UP000321776"/>
    </source>
</evidence>
<name>A0A5C6VIB9_9BURK</name>